<dbReference type="SUPFAM" id="SSF52540">
    <property type="entry name" value="P-loop containing nucleoside triphosphate hydrolases"/>
    <property type="match status" value="1"/>
</dbReference>
<dbReference type="EMBL" id="AEKM01000013">
    <property type="protein sequence ID" value="EFQ54543.1"/>
    <property type="molecule type" value="Genomic_DNA"/>
</dbReference>
<name>E3CFH4_STRPA</name>
<gene>
    <name evidence="3" type="ORF">HMPREF9626_0976</name>
</gene>
<dbReference type="InterPro" id="IPR003439">
    <property type="entry name" value="ABC_transporter-like_ATP-bd"/>
</dbReference>
<evidence type="ECO:0000256" key="1">
    <source>
        <dbReference type="ARBA" id="ARBA00022448"/>
    </source>
</evidence>
<dbReference type="AlphaFoldDB" id="E3CFH4"/>
<dbReference type="InterPro" id="IPR050093">
    <property type="entry name" value="ABC_SmlMolc_Importer"/>
</dbReference>
<dbReference type="Pfam" id="PF00005">
    <property type="entry name" value="ABC_tran"/>
    <property type="match status" value="1"/>
</dbReference>
<keyword evidence="3" id="KW-0547">Nucleotide-binding</keyword>
<proteinExistence type="predicted"/>
<organism evidence="3 4">
    <name type="scientific">Streptococcus parasanguinis F0405</name>
    <dbReference type="NCBI Taxonomy" id="905067"/>
    <lineage>
        <taxon>Bacteria</taxon>
        <taxon>Bacillati</taxon>
        <taxon>Bacillota</taxon>
        <taxon>Bacilli</taxon>
        <taxon>Lactobacillales</taxon>
        <taxon>Streptococcaceae</taxon>
        <taxon>Streptococcus</taxon>
    </lineage>
</organism>
<dbReference type="Gene3D" id="3.40.50.300">
    <property type="entry name" value="P-loop containing nucleotide triphosphate hydrolases"/>
    <property type="match status" value="1"/>
</dbReference>
<dbReference type="PANTHER" id="PTHR42781">
    <property type="entry name" value="SPERMIDINE/PUTRESCINE IMPORT ATP-BINDING PROTEIN POTA"/>
    <property type="match status" value="1"/>
</dbReference>
<protein>
    <submittedName>
        <fullName evidence="3">ABC transporter, ATP-binding protein</fullName>
    </submittedName>
</protein>
<keyword evidence="1" id="KW-0813">Transport</keyword>
<evidence type="ECO:0000313" key="4">
    <source>
        <dbReference type="Proteomes" id="UP000003812"/>
    </source>
</evidence>
<evidence type="ECO:0000259" key="2">
    <source>
        <dbReference type="Pfam" id="PF00005"/>
    </source>
</evidence>
<evidence type="ECO:0000313" key="3">
    <source>
        <dbReference type="EMBL" id="EFQ54543.1"/>
    </source>
</evidence>
<keyword evidence="3" id="KW-0067">ATP-binding</keyword>
<dbReference type="PANTHER" id="PTHR42781:SF4">
    <property type="entry name" value="SPERMIDINE_PUTRESCINE IMPORT ATP-BINDING PROTEIN POTA"/>
    <property type="match status" value="1"/>
</dbReference>
<accession>E3CFH4</accession>
<dbReference type="InterPro" id="IPR027417">
    <property type="entry name" value="P-loop_NTPase"/>
</dbReference>
<sequence length="106" mass="11548">MVNNVAVKVSNLSKEFLLGQDKTVSILKDVSLSVNYGEFVSILGVSGSGKSTLLSCLSSLSEPTSGEVVINGVNPYTLKEGNLLNLEGKILQLFFKTIIWYPLYLY</sequence>
<comment type="caution">
    <text evidence="3">The sequence shown here is derived from an EMBL/GenBank/DDBJ whole genome shotgun (WGS) entry which is preliminary data.</text>
</comment>
<feature type="domain" description="ABC transporter" evidence="2">
    <location>
        <begin position="27"/>
        <end position="76"/>
    </location>
</feature>
<reference evidence="3 4" key="1">
    <citation type="submission" date="2010-10" db="EMBL/GenBank/DDBJ databases">
        <authorList>
            <person name="Durkin A.S."/>
            <person name="Madupu R."/>
            <person name="Torralba M."/>
            <person name="Gillis M."/>
            <person name="Methe B."/>
            <person name="Sutton G."/>
            <person name="Nelson K.E."/>
        </authorList>
    </citation>
    <scope>NUCLEOTIDE SEQUENCE [LARGE SCALE GENOMIC DNA]</scope>
    <source>
        <strain evidence="3 4">F0405</strain>
    </source>
</reference>
<dbReference type="Proteomes" id="UP000003812">
    <property type="component" value="Unassembled WGS sequence"/>
</dbReference>
<dbReference type="GO" id="GO:0005524">
    <property type="term" value="F:ATP binding"/>
    <property type="evidence" value="ECO:0007669"/>
    <property type="project" value="UniProtKB-KW"/>
</dbReference>
<dbReference type="GO" id="GO:0016887">
    <property type="term" value="F:ATP hydrolysis activity"/>
    <property type="evidence" value="ECO:0007669"/>
    <property type="project" value="InterPro"/>
</dbReference>